<dbReference type="EMBL" id="MVIM01000002">
    <property type="protein sequence ID" value="ORB67689.1"/>
    <property type="molecule type" value="Genomic_DNA"/>
</dbReference>
<dbReference type="AlphaFoldDB" id="A0A1X0JXQ9"/>
<gene>
    <name evidence="1" type="ORF">BST47_04210</name>
</gene>
<dbReference type="Proteomes" id="UP000192411">
    <property type="component" value="Unassembled WGS sequence"/>
</dbReference>
<name>A0A1X0JXQ9_9MYCO</name>
<evidence type="ECO:0000313" key="1">
    <source>
        <dbReference type="EMBL" id="ORB67689.1"/>
    </source>
</evidence>
<protein>
    <submittedName>
        <fullName evidence="1">Uncharacterized protein</fullName>
    </submittedName>
</protein>
<accession>A0A1X0JXQ9</accession>
<sequence length="95" mass="10545">MRTPAGLGKPGRKLWREITSEFDIEHDPDRRELLFQAAKTADQIAELDEAAAEAPLTVKGSMGQPVISPFIAEARVQRGLLAQLLARMNFQEAEE</sequence>
<keyword evidence="2" id="KW-1185">Reference proteome</keyword>
<dbReference type="OrthoDB" id="4746612at2"/>
<comment type="caution">
    <text evidence="1">The sequence shown here is derived from an EMBL/GenBank/DDBJ whole genome shotgun (WGS) entry which is preliminary data.</text>
</comment>
<organism evidence="1 2">
    <name type="scientific">Mycolicibacterium tusciae</name>
    <dbReference type="NCBI Taxonomy" id="75922"/>
    <lineage>
        <taxon>Bacteria</taxon>
        <taxon>Bacillati</taxon>
        <taxon>Actinomycetota</taxon>
        <taxon>Actinomycetes</taxon>
        <taxon>Mycobacteriales</taxon>
        <taxon>Mycobacteriaceae</taxon>
        <taxon>Mycolicibacterium</taxon>
    </lineage>
</organism>
<reference evidence="1 2" key="1">
    <citation type="submission" date="2017-02" db="EMBL/GenBank/DDBJ databases">
        <title>The new phylogeny of genus Mycobacterium.</title>
        <authorList>
            <person name="Tortoli E."/>
            <person name="Trovato A."/>
            <person name="Cirillo D.M."/>
        </authorList>
    </citation>
    <scope>NUCLEOTIDE SEQUENCE [LARGE SCALE GENOMIC DNA]</scope>
    <source>
        <strain evidence="1 2">DSM 44338</strain>
    </source>
</reference>
<proteinExistence type="predicted"/>
<evidence type="ECO:0000313" key="2">
    <source>
        <dbReference type="Proteomes" id="UP000192411"/>
    </source>
</evidence>